<evidence type="ECO:0000313" key="2">
    <source>
        <dbReference type="EMBL" id="RHX89986.1"/>
    </source>
</evidence>
<feature type="transmembrane region" description="Helical" evidence="1">
    <location>
        <begin position="49"/>
        <end position="68"/>
    </location>
</feature>
<name>A0A396Z8I4_9LEPT</name>
<keyword evidence="1" id="KW-1133">Transmembrane helix</keyword>
<gene>
    <name evidence="2" type="ORF">DLM75_13665</name>
</gene>
<keyword evidence="1" id="KW-0472">Membrane</keyword>
<evidence type="ECO:0000313" key="3">
    <source>
        <dbReference type="Proteomes" id="UP000265798"/>
    </source>
</evidence>
<organism evidence="2 3">
    <name type="scientific">Leptospira stimsonii</name>
    <dbReference type="NCBI Taxonomy" id="2202203"/>
    <lineage>
        <taxon>Bacteria</taxon>
        <taxon>Pseudomonadati</taxon>
        <taxon>Spirochaetota</taxon>
        <taxon>Spirochaetia</taxon>
        <taxon>Leptospirales</taxon>
        <taxon>Leptospiraceae</taxon>
        <taxon>Leptospira</taxon>
    </lineage>
</organism>
<proteinExistence type="predicted"/>
<dbReference type="EMBL" id="QHCT01000003">
    <property type="protein sequence ID" value="RHX89986.1"/>
    <property type="molecule type" value="Genomic_DNA"/>
</dbReference>
<protein>
    <submittedName>
        <fullName evidence="2">Uncharacterized protein</fullName>
    </submittedName>
</protein>
<dbReference type="AlphaFoldDB" id="A0A396Z8I4"/>
<sequence>MKRKSSLFIEFVSGIDMNLRLASSRTTRNQEERKYWEKKSKLHYITQEYSIYLICGFYNFGTANFFFFA</sequence>
<comment type="caution">
    <text evidence="2">The sequence shown here is derived from an EMBL/GenBank/DDBJ whole genome shotgun (WGS) entry which is preliminary data.</text>
</comment>
<dbReference type="Proteomes" id="UP000265798">
    <property type="component" value="Unassembled WGS sequence"/>
</dbReference>
<evidence type="ECO:0000256" key="1">
    <source>
        <dbReference type="SAM" id="Phobius"/>
    </source>
</evidence>
<keyword evidence="1" id="KW-0812">Transmembrane</keyword>
<accession>A0A396Z8I4</accession>
<reference evidence="3" key="1">
    <citation type="submission" date="2018-05" db="EMBL/GenBank/DDBJ databases">
        <title>Leptospira yasudae sp. nov. and Leptospira stimsonii sp. nov., two pathogenic species of the genus Leptospira isolated from environmental sources.</title>
        <authorList>
            <person name="Casanovas-Massana A."/>
            <person name="Hamond C."/>
            <person name="Santos L.A."/>
            <person name="Hacker K.P."/>
            <person name="Balassiano I."/>
            <person name="Medeiros M.A."/>
            <person name="Reis M.G."/>
            <person name="Ko A.I."/>
            <person name="Wunder E.A."/>
        </authorList>
    </citation>
    <scope>NUCLEOTIDE SEQUENCE [LARGE SCALE GENOMIC DNA]</scope>
    <source>
        <strain evidence="3">Yale</strain>
    </source>
</reference>